<gene>
    <name evidence="1" type="ORF">NCTC10194_00441</name>
</gene>
<dbReference type="Proteomes" id="UP000290815">
    <property type="component" value="Chromosome"/>
</dbReference>
<reference evidence="1 2" key="1">
    <citation type="submission" date="2019-01" db="EMBL/GenBank/DDBJ databases">
        <authorList>
            <consortium name="Pathogen Informatics"/>
        </authorList>
    </citation>
    <scope>NUCLEOTIDE SEQUENCE [LARGE SCALE GENOMIC DNA]</scope>
    <source>
        <strain evidence="1 2">NCTC10194</strain>
    </source>
</reference>
<sequence>MTRAEKELILAKVEQIKREFQKYKYYSLYKLAKERDKQK</sequence>
<dbReference type="EMBL" id="LR215024">
    <property type="protein sequence ID" value="VEU70435.1"/>
    <property type="molecule type" value="Genomic_DNA"/>
</dbReference>
<accession>A0A449AVC8</accession>
<dbReference type="KEGG" id="mgly:NCTC10194_00441"/>
<name>A0A449AVC8_9BACT</name>
<proteinExistence type="predicted"/>
<keyword evidence="2" id="KW-1185">Reference proteome</keyword>
<dbReference type="AlphaFoldDB" id="A0A449AVC8"/>
<evidence type="ECO:0000313" key="1">
    <source>
        <dbReference type="EMBL" id="VEU70435.1"/>
    </source>
</evidence>
<evidence type="ECO:0000313" key="2">
    <source>
        <dbReference type="Proteomes" id="UP000290815"/>
    </source>
</evidence>
<organism evidence="1 2">
    <name type="scientific">Mycoplasmopsis glycophila</name>
    <dbReference type="NCBI Taxonomy" id="171285"/>
    <lineage>
        <taxon>Bacteria</taxon>
        <taxon>Bacillati</taxon>
        <taxon>Mycoplasmatota</taxon>
        <taxon>Mycoplasmoidales</taxon>
        <taxon>Metamycoplasmataceae</taxon>
        <taxon>Mycoplasmopsis</taxon>
    </lineage>
</organism>
<protein>
    <submittedName>
        <fullName evidence="1">Uncharacterized protein</fullName>
    </submittedName>
</protein>